<reference evidence="1" key="1">
    <citation type="submission" date="2023-06" db="EMBL/GenBank/DDBJ databases">
        <authorList>
            <person name="Kurt Z."/>
        </authorList>
    </citation>
    <scope>NUCLEOTIDE SEQUENCE</scope>
</reference>
<evidence type="ECO:0000313" key="2">
    <source>
        <dbReference type="EMBL" id="CAL6100962.1"/>
    </source>
</evidence>
<accession>A0AA86U557</accession>
<organism evidence="1">
    <name type="scientific">Hexamita inflata</name>
    <dbReference type="NCBI Taxonomy" id="28002"/>
    <lineage>
        <taxon>Eukaryota</taxon>
        <taxon>Metamonada</taxon>
        <taxon>Diplomonadida</taxon>
        <taxon>Hexamitidae</taxon>
        <taxon>Hexamitinae</taxon>
        <taxon>Hexamita</taxon>
    </lineage>
</organism>
<reference evidence="2 3" key="2">
    <citation type="submission" date="2024-07" db="EMBL/GenBank/DDBJ databases">
        <authorList>
            <person name="Akdeniz Z."/>
        </authorList>
    </citation>
    <scope>NUCLEOTIDE SEQUENCE [LARGE SCALE GENOMIC DNA]</scope>
</reference>
<name>A0AA86U557_9EUKA</name>
<comment type="caution">
    <text evidence="1">The sequence shown here is derived from an EMBL/GenBank/DDBJ whole genome shotgun (WGS) entry which is preliminary data.</text>
</comment>
<sequence>MNAQITTLKLINKFEGLETMRKYRMLDNYNPTIVDDLPDVQFLIIDLCEFKLRTFSNPKVNTLRLFVVDQNIPFRFFKNIQIVKTKANLKYYKEFQELQTQNELKQNQQLSLINNLNENILKIKEIIPKLTNKMELIMRNNISSGNE</sequence>
<dbReference type="Proteomes" id="UP001642409">
    <property type="component" value="Unassembled WGS sequence"/>
</dbReference>
<proteinExistence type="predicted"/>
<dbReference type="AlphaFoldDB" id="A0AA86U557"/>
<evidence type="ECO:0000313" key="1">
    <source>
        <dbReference type="EMBL" id="CAI9943120.1"/>
    </source>
</evidence>
<dbReference type="EMBL" id="CATOUU010000711">
    <property type="protein sequence ID" value="CAI9943120.1"/>
    <property type="molecule type" value="Genomic_DNA"/>
</dbReference>
<gene>
    <name evidence="1" type="ORF">HINF_LOCUS30765</name>
    <name evidence="2" type="ORF">HINF_LOCUS70805</name>
</gene>
<evidence type="ECO:0000313" key="3">
    <source>
        <dbReference type="Proteomes" id="UP001642409"/>
    </source>
</evidence>
<dbReference type="EMBL" id="CAXDID020000536">
    <property type="protein sequence ID" value="CAL6100962.1"/>
    <property type="molecule type" value="Genomic_DNA"/>
</dbReference>
<protein>
    <submittedName>
        <fullName evidence="2">Hypothetical_protein</fullName>
    </submittedName>
</protein>
<keyword evidence="3" id="KW-1185">Reference proteome</keyword>